<keyword evidence="8 10" id="KW-0472">Membrane</keyword>
<dbReference type="InterPro" id="IPR023299">
    <property type="entry name" value="ATPase_P-typ_cyto_dom_N"/>
</dbReference>
<evidence type="ECO:0000256" key="2">
    <source>
        <dbReference type="ARBA" id="ARBA00022475"/>
    </source>
</evidence>
<dbReference type="InterPro" id="IPR059000">
    <property type="entry name" value="ATPase_P-type_domA"/>
</dbReference>
<evidence type="ECO:0000256" key="3">
    <source>
        <dbReference type="ARBA" id="ARBA00022692"/>
    </source>
</evidence>
<dbReference type="GO" id="GO:0006883">
    <property type="term" value="P:intracellular sodium ion homeostasis"/>
    <property type="evidence" value="ECO:0007669"/>
    <property type="project" value="TreeGrafter"/>
</dbReference>
<accession>A0A0C9MZH6</accession>
<evidence type="ECO:0000256" key="9">
    <source>
        <dbReference type="SAM" id="MobiDB-lite"/>
    </source>
</evidence>
<dbReference type="AlphaFoldDB" id="A0A0C9MZH6"/>
<dbReference type="InterPro" id="IPR001757">
    <property type="entry name" value="P_typ_ATPase"/>
</dbReference>
<comment type="subcellular location">
    <subcellularLocation>
        <location evidence="1">Cell membrane</location>
        <topology evidence="1">Multi-pass membrane protein</topology>
    </subcellularLocation>
</comment>
<evidence type="ECO:0000256" key="10">
    <source>
        <dbReference type="SAM" id="Phobius"/>
    </source>
</evidence>
<feature type="transmembrane region" description="Helical" evidence="10">
    <location>
        <begin position="816"/>
        <end position="849"/>
    </location>
</feature>
<dbReference type="Pfam" id="PF00689">
    <property type="entry name" value="Cation_ATPase_C"/>
    <property type="match status" value="1"/>
</dbReference>
<dbReference type="Proteomes" id="UP000053815">
    <property type="component" value="Unassembled WGS sequence"/>
</dbReference>
<dbReference type="Gene3D" id="3.40.50.1000">
    <property type="entry name" value="HAD superfamily/HAD-like"/>
    <property type="match status" value="1"/>
</dbReference>
<dbReference type="GO" id="GO:0005524">
    <property type="term" value="F:ATP binding"/>
    <property type="evidence" value="ECO:0007669"/>
    <property type="project" value="UniProtKB-KW"/>
</dbReference>
<keyword evidence="2" id="KW-1003">Cell membrane</keyword>
<name>A0A0C9MZH6_9FUNG</name>
<dbReference type="Pfam" id="PF00690">
    <property type="entry name" value="Cation_ATPase_N"/>
    <property type="match status" value="1"/>
</dbReference>
<evidence type="ECO:0000256" key="4">
    <source>
        <dbReference type="ARBA" id="ARBA00022741"/>
    </source>
</evidence>
<dbReference type="GO" id="GO:0016887">
    <property type="term" value="F:ATP hydrolysis activity"/>
    <property type="evidence" value="ECO:0007669"/>
    <property type="project" value="InterPro"/>
</dbReference>
<evidence type="ECO:0000256" key="8">
    <source>
        <dbReference type="ARBA" id="ARBA00023136"/>
    </source>
</evidence>
<dbReference type="EMBL" id="DF836460">
    <property type="protein sequence ID" value="GAN07678.1"/>
    <property type="molecule type" value="Genomic_DNA"/>
</dbReference>
<dbReference type="SFLD" id="SFLDF00027">
    <property type="entry name" value="p-type_atpase"/>
    <property type="match status" value="1"/>
</dbReference>
<feature type="transmembrane region" description="Helical" evidence="10">
    <location>
        <begin position="161"/>
        <end position="179"/>
    </location>
</feature>
<sequence length="1140" mass="126154">MNEKIENENKVAVVTVEDANKIKFARVHRPERTKTIQTIDTVASRRPSISAPKRPEKKPKAEKKNVDITEHLLSPEDCAAKYHTSINVKKASESHGLTAQQAANILSETGPNRLTPPKKRPAILKYFDCVIKLFNLLLILAGILNYILLAIDFKGNFPNTYLGAILIGVALLNAFIEFYQEQKSQALLDSFLDMVPARCIVVRDGKVQQIDAVELVVGDVVLVRMGDKVPADLFVFSASDLKVDNSPLTGESDPQERGGANTQKNVFEAENIVFSGTLTVSGEGYGIVVRTGDGTVLGQIAGLTAGEAKSESPLSQEISKFVKIIASIALITAGIFFGIGFPVNNGNVSLTLNFAISVFVAWVPEGLPATVTILLTISAKRMAARNVLVKDLQGVETLGAITLLATDKTGTLTRNQMTVTYVWSCLTMRNVMDKQSQKGPILEEPGMRDLLNICTLNTKAKFDRVDVPVSQRQILGDATETGLVRFAGEQLGKQFDTLPDEFPKVFEIPFNSDNKWAMTIHERKHDNGSLTLYVKGAPERVLDLCDKILLEDGSSAPLSDEHRAAFQETYTYFASQGHRVLAFAQVLLSEDEYPSGFKFDKSAKNYPMSGMTFVALCSLEDPPKHGVREAIGRCREAGIKVLIVTGDHSLTAEAIGRKINLMVGDTKALAAKRLNIPENEVPESEYNSIVIHGDTIDALSDDDWDLIFSKDEIIFARTSPKHKLEIVKRAQSMGHIVGVTGDGVNDAPALKKADLGIAMNISGSDVSKDAASMILLDDNFASIVSGIEEGRLIFVNLKKSIQYTISHSMPEVIPNLLYVIVPLPLPLSAILILVIDLGFELFAALTFAWDKPESHGGLMKMPPRKPVSPDSIDRHRRSLHRRQRYIEYDAEGEEVRPPMFRRIYNTFHELFSAGYWREKFEKSDDEVLVDLPLLSWAYLEIGIIEAIGNLTSYFVVLWYNGITPYDAVIMQRGAGSPTFYFSNGPNYAQDYLTATGKLLDSAAQKQALGQAQSIVYWSIMVMQMFNMFACKTRFSVPIGRYMFSNKFTFFGIIGGVSLATLIVYCPPFNIPFGTDYRLLPLFWLIGFGFGLIIIAYACLRIKIRQKFSPMSFNPDIHGLRMYPTIRTVATNDSRSVNRVV</sequence>
<dbReference type="PROSITE" id="PS00154">
    <property type="entry name" value="ATPASE_E1_E2"/>
    <property type="match status" value="1"/>
</dbReference>
<feature type="region of interest" description="Disordered" evidence="9">
    <location>
        <begin position="35"/>
        <end position="64"/>
    </location>
</feature>
<dbReference type="InterPro" id="IPR018303">
    <property type="entry name" value="ATPase_P-typ_P_site"/>
</dbReference>
<feature type="domain" description="Cation-transporting P-type ATPase N-terminal" evidence="11">
    <location>
        <begin position="69"/>
        <end position="150"/>
    </location>
</feature>
<dbReference type="InterPro" id="IPR004014">
    <property type="entry name" value="ATPase_P-typ_cation-transptr_N"/>
</dbReference>
<keyword evidence="6" id="KW-1278">Translocase</keyword>
<dbReference type="Gene3D" id="3.40.1110.10">
    <property type="entry name" value="Calcium-transporting ATPase, cytoplasmic domain N"/>
    <property type="match status" value="1"/>
</dbReference>
<reference evidence="12" key="1">
    <citation type="submission" date="2014-09" db="EMBL/GenBank/DDBJ databases">
        <title>Draft genome sequence of an oleaginous Mucoromycotina fungus Mucor ambiguus NBRC6742.</title>
        <authorList>
            <person name="Takeda I."/>
            <person name="Yamane N."/>
            <person name="Morita T."/>
            <person name="Tamano K."/>
            <person name="Machida M."/>
            <person name="Baker S."/>
            <person name="Koike H."/>
        </authorList>
    </citation>
    <scope>NUCLEOTIDE SEQUENCE</scope>
    <source>
        <strain evidence="12">NBRC 6742</strain>
    </source>
</reference>
<dbReference type="SFLD" id="SFLDS00003">
    <property type="entry name" value="Haloacid_Dehalogenase"/>
    <property type="match status" value="1"/>
</dbReference>
<dbReference type="Pfam" id="PF13246">
    <property type="entry name" value="Cation_ATPase"/>
    <property type="match status" value="1"/>
</dbReference>
<dbReference type="GO" id="GO:0005886">
    <property type="term" value="C:plasma membrane"/>
    <property type="evidence" value="ECO:0007669"/>
    <property type="project" value="UniProtKB-SubCell"/>
</dbReference>
<dbReference type="PRINTS" id="PR00119">
    <property type="entry name" value="CATATPASE"/>
</dbReference>
<keyword evidence="7 10" id="KW-1133">Transmembrane helix</keyword>
<dbReference type="SFLD" id="SFLDG00002">
    <property type="entry name" value="C1.7:_P-type_atpase_like"/>
    <property type="match status" value="1"/>
</dbReference>
<dbReference type="Pfam" id="PF00122">
    <property type="entry name" value="E1-E2_ATPase"/>
    <property type="match status" value="1"/>
</dbReference>
<keyword evidence="13" id="KW-1185">Reference proteome</keyword>
<dbReference type="Gene3D" id="1.20.1110.10">
    <property type="entry name" value="Calcium-transporting ATPase, transmembrane domain"/>
    <property type="match status" value="2"/>
</dbReference>
<dbReference type="SUPFAM" id="SSF81653">
    <property type="entry name" value="Calcium ATPase, transduction domain A"/>
    <property type="match status" value="1"/>
</dbReference>
<keyword evidence="5" id="KW-0067">ATP-binding</keyword>
<dbReference type="PANTHER" id="PTHR43294:SF21">
    <property type="entry name" value="CATION TRANSPORTING ATPASE"/>
    <property type="match status" value="1"/>
</dbReference>
<dbReference type="InterPro" id="IPR044492">
    <property type="entry name" value="P_typ_ATPase_HD_dom"/>
</dbReference>
<dbReference type="SMART" id="SM00831">
    <property type="entry name" value="Cation_ATPase_N"/>
    <property type="match status" value="1"/>
</dbReference>
<evidence type="ECO:0000256" key="5">
    <source>
        <dbReference type="ARBA" id="ARBA00022840"/>
    </source>
</evidence>
<feature type="transmembrane region" description="Helical" evidence="10">
    <location>
        <begin position="354"/>
        <end position="377"/>
    </location>
</feature>
<dbReference type="Gene3D" id="2.70.150.10">
    <property type="entry name" value="Calcium-transporting ATPase, cytoplasmic transduction domain A"/>
    <property type="match status" value="1"/>
</dbReference>
<dbReference type="GO" id="GO:1902600">
    <property type="term" value="P:proton transmembrane transport"/>
    <property type="evidence" value="ECO:0007669"/>
    <property type="project" value="TreeGrafter"/>
</dbReference>
<feature type="transmembrane region" description="Helical" evidence="10">
    <location>
        <begin position="1081"/>
        <end position="1099"/>
    </location>
</feature>
<dbReference type="InterPro" id="IPR050510">
    <property type="entry name" value="Cation_transp_ATPase_P-type"/>
</dbReference>
<dbReference type="GO" id="GO:0030007">
    <property type="term" value="P:intracellular potassium ion homeostasis"/>
    <property type="evidence" value="ECO:0007669"/>
    <property type="project" value="TreeGrafter"/>
</dbReference>
<organism evidence="12">
    <name type="scientific">Mucor ambiguus</name>
    <dbReference type="NCBI Taxonomy" id="91626"/>
    <lineage>
        <taxon>Eukaryota</taxon>
        <taxon>Fungi</taxon>
        <taxon>Fungi incertae sedis</taxon>
        <taxon>Mucoromycota</taxon>
        <taxon>Mucoromycotina</taxon>
        <taxon>Mucoromycetes</taxon>
        <taxon>Mucorales</taxon>
        <taxon>Mucorineae</taxon>
        <taxon>Mucoraceae</taxon>
        <taxon>Mucor</taxon>
    </lineage>
</organism>
<protein>
    <submittedName>
        <fullName evidence="12">P-type cation-transporting atpase</fullName>
    </submittedName>
</protein>
<dbReference type="InterPro" id="IPR008250">
    <property type="entry name" value="ATPase_P-typ_transduc_dom_A_sf"/>
</dbReference>
<proteinExistence type="predicted"/>
<keyword evidence="4" id="KW-0547">Nucleotide-binding</keyword>
<feature type="transmembrane region" description="Helical" evidence="10">
    <location>
        <begin position="321"/>
        <end position="342"/>
    </location>
</feature>
<dbReference type="PANTHER" id="PTHR43294">
    <property type="entry name" value="SODIUM/POTASSIUM-TRANSPORTING ATPASE SUBUNIT ALPHA"/>
    <property type="match status" value="1"/>
</dbReference>
<dbReference type="NCBIfam" id="TIGR01494">
    <property type="entry name" value="ATPase_P-type"/>
    <property type="match status" value="2"/>
</dbReference>
<evidence type="ECO:0000313" key="13">
    <source>
        <dbReference type="Proteomes" id="UP000053815"/>
    </source>
</evidence>
<dbReference type="InterPro" id="IPR006068">
    <property type="entry name" value="ATPase_P-typ_cation-transptr_C"/>
</dbReference>
<feature type="transmembrane region" description="Helical" evidence="10">
    <location>
        <begin position="129"/>
        <end position="149"/>
    </location>
</feature>
<dbReference type="InterPro" id="IPR036412">
    <property type="entry name" value="HAD-like_sf"/>
</dbReference>
<dbReference type="STRING" id="91626.A0A0C9MZH6"/>
<dbReference type="SUPFAM" id="SSF81660">
    <property type="entry name" value="Metal cation-transporting ATPase, ATP-binding domain N"/>
    <property type="match status" value="1"/>
</dbReference>
<evidence type="ECO:0000256" key="1">
    <source>
        <dbReference type="ARBA" id="ARBA00004651"/>
    </source>
</evidence>
<evidence type="ECO:0000259" key="11">
    <source>
        <dbReference type="SMART" id="SM00831"/>
    </source>
</evidence>
<dbReference type="GO" id="GO:0005391">
    <property type="term" value="F:P-type sodium:potassium-exchanging transporter activity"/>
    <property type="evidence" value="ECO:0007669"/>
    <property type="project" value="TreeGrafter"/>
</dbReference>
<evidence type="ECO:0000313" key="12">
    <source>
        <dbReference type="EMBL" id="GAN07678.1"/>
    </source>
</evidence>
<dbReference type="GO" id="GO:0036376">
    <property type="term" value="P:sodium ion export across plasma membrane"/>
    <property type="evidence" value="ECO:0007669"/>
    <property type="project" value="TreeGrafter"/>
</dbReference>
<dbReference type="SUPFAM" id="SSF56784">
    <property type="entry name" value="HAD-like"/>
    <property type="match status" value="1"/>
</dbReference>
<evidence type="ECO:0000256" key="6">
    <source>
        <dbReference type="ARBA" id="ARBA00022967"/>
    </source>
</evidence>
<evidence type="ECO:0000256" key="7">
    <source>
        <dbReference type="ARBA" id="ARBA00022989"/>
    </source>
</evidence>
<keyword evidence="3 10" id="KW-0812">Transmembrane</keyword>
<dbReference type="PRINTS" id="PR00121">
    <property type="entry name" value="NAKATPASE"/>
</dbReference>
<dbReference type="OrthoDB" id="158672at2759"/>
<gene>
    <name evidence="12" type="ORF">MAM1_0171d07180</name>
</gene>
<dbReference type="SUPFAM" id="SSF81665">
    <property type="entry name" value="Calcium ATPase, transmembrane domain M"/>
    <property type="match status" value="2"/>
</dbReference>
<dbReference type="GO" id="GO:1990573">
    <property type="term" value="P:potassium ion import across plasma membrane"/>
    <property type="evidence" value="ECO:0007669"/>
    <property type="project" value="TreeGrafter"/>
</dbReference>
<dbReference type="InterPro" id="IPR023214">
    <property type="entry name" value="HAD_sf"/>
</dbReference>
<feature type="transmembrane region" description="Helical" evidence="10">
    <location>
        <begin position="1047"/>
        <end position="1069"/>
    </location>
</feature>
<dbReference type="InterPro" id="IPR023298">
    <property type="entry name" value="ATPase_P-typ_TM_dom_sf"/>
</dbReference>
<dbReference type="FunFam" id="3.40.50.1000:FF:000083">
    <property type="entry name" value="Sodium/potassium-transporting ATPase subunit alpha"/>
    <property type="match status" value="1"/>
</dbReference>